<keyword evidence="3" id="KW-1185">Reference proteome</keyword>
<sequence>MFPLLSSHQQPQPTGRSENGIAGKRHNLQVNLRTELQVYATANATNTNSNSFTASSNRPPPFSFPIAKNERLRSRGGTQVTLAGPSFAPIFLHSLSCDEQGKQSNVLTQSLALWQKAVPVGEKAGEKEIERAGGFSASAQVRPGEVLHCSTQGGNGVRVSARENQGTLCRVGPWTVREQNRIIEQKFKLTNPPKSA</sequence>
<organism evidence="2 3">
    <name type="scientific">Elysia marginata</name>
    <dbReference type="NCBI Taxonomy" id="1093978"/>
    <lineage>
        <taxon>Eukaryota</taxon>
        <taxon>Metazoa</taxon>
        <taxon>Spiralia</taxon>
        <taxon>Lophotrochozoa</taxon>
        <taxon>Mollusca</taxon>
        <taxon>Gastropoda</taxon>
        <taxon>Heterobranchia</taxon>
        <taxon>Euthyneura</taxon>
        <taxon>Panpulmonata</taxon>
        <taxon>Sacoglossa</taxon>
        <taxon>Placobranchoidea</taxon>
        <taxon>Plakobranchidae</taxon>
        <taxon>Elysia</taxon>
    </lineage>
</organism>
<feature type="region of interest" description="Disordered" evidence="1">
    <location>
        <begin position="1"/>
        <end position="23"/>
    </location>
</feature>
<dbReference type="Proteomes" id="UP000762676">
    <property type="component" value="Unassembled WGS sequence"/>
</dbReference>
<reference evidence="2 3" key="1">
    <citation type="journal article" date="2021" name="Elife">
        <title>Chloroplast acquisition without the gene transfer in kleptoplastic sea slugs, Plakobranchus ocellatus.</title>
        <authorList>
            <person name="Maeda T."/>
            <person name="Takahashi S."/>
            <person name="Yoshida T."/>
            <person name="Shimamura S."/>
            <person name="Takaki Y."/>
            <person name="Nagai Y."/>
            <person name="Toyoda A."/>
            <person name="Suzuki Y."/>
            <person name="Arimoto A."/>
            <person name="Ishii H."/>
            <person name="Satoh N."/>
            <person name="Nishiyama T."/>
            <person name="Hasebe M."/>
            <person name="Maruyama T."/>
            <person name="Minagawa J."/>
            <person name="Obokata J."/>
            <person name="Shigenobu S."/>
        </authorList>
    </citation>
    <scope>NUCLEOTIDE SEQUENCE [LARGE SCALE GENOMIC DNA]</scope>
</reference>
<name>A0AAV4G7X3_9GAST</name>
<dbReference type="EMBL" id="BMAT01011862">
    <property type="protein sequence ID" value="GFR80660.1"/>
    <property type="molecule type" value="Genomic_DNA"/>
</dbReference>
<protein>
    <submittedName>
        <fullName evidence="2">Uncharacterized protein</fullName>
    </submittedName>
</protein>
<feature type="compositionally biased region" description="Polar residues" evidence="1">
    <location>
        <begin position="1"/>
        <end position="17"/>
    </location>
</feature>
<proteinExistence type="predicted"/>
<accession>A0AAV4G7X3</accession>
<comment type="caution">
    <text evidence="2">The sequence shown here is derived from an EMBL/GenBank/DDBJ whole genome shotgun (WGS) entry which is preliminary data.</text>
</comment>
<evidence type="ECO:0000313" key="2">
    <source>
        <dbReference type="EMBL" id="GFR80660.1"/>
    </source>
</evidence>
<gene>
    <name evidence="2" type="ORF">ElyMa_005904000</name>
</gene>
<evidence type="ECO:0000256" key="1">
    <source>
        <dbReference type="SAM" id="MobiDB-lite"/>
    </source>
</evidence>
<evidence type="ECO:0000313" key="3">
    <source>
        <dbReference type="Proteomes" id="UP000762676"/>
    </source>
</evidence>
<dbReference type="AlphaFoldDB" id="A0AAV4G7X3"/>